<keyword evidence="1" id="KW-0472">Membrane</keyword>
<name>M0JER4_9EURY</name>
<feature type="transmembrane region" description="Helical" evidence="1">
    <location>
        <begin position="162"/>
        <end position="187"/>
    </location>
</feature>
<dbReference type="PANTHER" id="PTHR43229">
    <property type="entry name" value="NODULATION PROTEIN J"/>
    <property type="match status" value="1"/>
</dbReference>
<feature type="transmembrane region" description="Helical" evidence="1">
    <location>
        <begin position="38"/>
        <end position="58"/>
    </location>
</feature>
<dbReference type="PATRIC" id="fig|662478.6.peg.704"/>
<evidence type="ECO:0000313" key="3">
    <source>
        <dbReference type="Proteomes" id="UP000011553"/>
    </source>
</evidence>
<proteinExistence type="predicted"/>
<feature type="transmembrane region" description="Helical" evidence="1">
    <location>
        <begin position="199"/>
        <end position="220"/>
    </location>
</feature>
<feature type="transmembrane region" description="Helical" evidence="1">
    <location>
        <begin position="78"/>
        <end position="98"/>
    </location>
</feature>
<protein>
    <recommendedName>
        <fullName evidence="4">ABC transporter</fullName>
    </recommendedName>
</protein>
<evidence type="ECO:0000313" key="2">
    <source>
        <dbReference type="EMBL" id="EMA07466.1"/>
    </source>
</evidence>
<comment type="caution">
    <text evidence="2">The sequence shown here is derived from an EMBL/GenBank/DDBJ whole genome shotgun (WGS) entry which is preliminary data.</text>
</comment>
<dbReference type="Proteomes" id="UP000011553">
    <property type="component" value="Unassembled WGS sequence"/>
</dbReference>
<dbReference type="PANTHER" id="PTHR43229:SF2">
    <property type="entry name" value="NODULATION PROTEIN J"/>
    <property type="match status" value="1"/>
</dbReference>
<keyword evidence="1" id="KW-0812">Transmembrane</keyword>
<organism evidence="2 3">
    <name type="scientific">Haloferax denitrificans ATCC 35960</name>
    <dbReference type="NCBI Taxonomy" id="662478"/>
    <lineage>
        <taxon>Archaea</taxon>
        <taxon>Methanobacteriati</taxon>
        <taxon>Methanobacteriota</taxon>
        <taxon>Stenosarchaea group</taxon>
        <taxon>Halobacteria</taxon>
        <taxon>Halobacteriales</taxon>
        <taxon>Haloferacaceae</taxon>
        <taxon>Haloferax</taxon>
    </lineage>
</organism>
<reference evidence="2 3" key="1">
    <citation type="journal article" date="2014" name="PLoS Genet.">
        <title>Phylogenetically driven sequencing of extremely halophilic archaea reveals strategies for static and dynamic osmo-response.</title>
        <authorList>
            <person name="Becker E.A."/>
            <person name="Seitzer P.M."/>
            <person name="Tritt A."/>
            <person name="Larsen D."/>
            <person name="Krusor M."/>
            <person name="Yao A.I."/>
            <person name="Wu D."/>
            <person name="Madern D."/>
            <person name="Eisen J.A."/>
            <person name="Darling A.E."/>
            <person name="Facciotti M.T."/>
        </authorList>
    </citation>
    <scope>NUCLEOTIDE SEQUENCE [LARGE SCALE GENOMIC DNA]</scope>
    <source>
        <strain evidence="2 3">ATCC 35960</strain>
    </source>
</reference>
<accession>M0JER4</accession>
<keyword evidence="3" id="KW-1185">Reference proteome</keyword>
<dbReference type="AlphaFoldDB" id="M0JER4"/>
<keyword evidence="1" id="KW-1133">Transmembrane helix</keyword>
<sequence>MSSETAHSTSPGSETTLAGFGRLLWEIVRKQFTVMLRYRVNFAINVATMYVFFAIVFFGGQAVVGGIGGSPQSLDSTLNGVIVGWFLWTMAQGAYSGLSGNVTQESQWGTLEQLYMSPFGFGRIMLLKAASNVIQSMAIGGLILVLMLVTTGRTLSVDLLTIVPVVLAALLSVVGIGFVFAGLALIYKRIGAVSNLMQFAMVGLVGAPTADVPLLRLLPLVQGSALLQQSMRRGVRLWEFSAGELSVLLGVGVGYLVCGYVVFKYCSRVARRRGVMGHY</sequence>
<feature type="transmembrane region" description="Helical" evidence="1">
    <location>
        <begin position="133"/>
        <end position="150"/>
    </location>
</feature>
<dbReference type="RefSeq" id="WP_004967899.1">
    <property type="nucleotide sequence ID" value="NZ_AOLP01000004.1"/>
</dbReference>
<evidence type="ECO:0008006" key="4">
    <source>
        <dbReference type="Google" id="ProtNLM"/>
    </source>
</evidence>
<feature type="transmembrane region" description="Helical" evidence="1">
    <location>
        <begin position="240"/>
        <end position="263"/>
    </location>
</feature>
<dbReference type="InterPro" id="IPR051784">
    <property type="entry name" value="Nod_factor_ABC_transporter"/>
</dbReference>
<dbReference type="EMBL" id="AOLP01000004">
    <property type="protein sequence ID" value="EMA07466.1"/>
    <property type="molecule type" value="Genomic_DNA"/>
</dbReference>
<evidence type="ECO:0000256" key="1">
    <source>
        <dbReference type="SAM" id="Phobius"/>
    </source>
</evidence>
<gene>
    <name evidence="2" type="ORF">C438_03742</name>
</gene>